<dbReference type="CDD" id="cd04647">
    <property type="entry name" value="LbH_MAT_like"/>
    <property type="match status" value="1"/>
</dbReference>
<reference evidence="1 2" key="1">
    <citation type="journal article" date="2016" name="Nat. Commun.">
        <title>Thousands of microbial genomes shed light on interconnected biogeochemical processes in an aquifer system.</title>
        <authorList>
            <person name="Anantharaman K."/>
            <person name="Brown C.T."/>
            <person name="Hug L.A."/>
            <person name="Sharon I."/>
            <person name="Castelle C.J."/>
            <person name="Probst A.J."/>
            <person name="Thomas B.C."/>
            <person name="Singh A."/>
            <person name="Wilkins M.J."/>
            <person name="Karaoz U."/>
            <person name="Brodie E.L."/>
            <person name="Williams K.H."/>
            <person name="Hubbard S.S."/>
            <person name="Banfield J.F."/>
        </authorList>
    </citation>
    <scope>NUCLEOTIDE SEQUENCE [LARGE SCALE GENOMIC DNA]</scope>
</reference>
<accession>A0A1F7RMZ6</accession>
<dbReference type="SUPFAM" id="SSF51161">
    <property type="entry name" value="Trimeric LpxA-like enzymes"/>
    <property type="match status" value="1"/>
</dbReference>
<evidence type="ECO:0000313" key="1">
    <source>
        <dbReference type="EMBL" id="OGL42700.1"/>
    </source>
</evidence>
<dbReference type="InterPro" id="IPR051159">
    <property type="entry name" value="Hexapeptide_acetyltransf"/>
</dbReference>
<dbReference type="InterPro" id="IPR011004">
    <property type="entry name" value="Trimer_LpxA-like_sf"/>
</dbReference>
<sequence length="160" mass="16907">MVDNLSLGKNVTILDGAILQIDETSKITIGDNTRIGYSTQLMTYGGNIKIGSECVINQNCILYGHGGLDIENNVIIAAHTIIIPANHNYNNIEKLIMYQGETRKGIKIESNVWIGANCVILDGVTIGSGSVIGAGSVVAKSIAKNSIAVGNPANVIKSRI</sequence>
<name>A0A1F7RMZ6_9BACT</name>
<dbReference type="Pfam" id="PF00132">
    <property type="entry name" value="Hexapep"/>
    <property type="match status" value="1"/>
</dbReference>
<protein>
    <recommendedName>
        <fullName evidence="3">Acetyltransferase</fullName>
    </recommendedName>
</protein>
<evidence type="ECO:0000313" key="2">
    <source>
        <dbReference type="Proteomes" id="UP000178526"/>
    </source>
</evidence>
<organism evidence="1 2">
    <name type="scientific">Candidatus Schekmanbacteria bacterium GWA2_38_11</name>
    <dbReference type="NCBI Taxonomy" id="1817876"/>
    <lineage>
        <taxon>Bacteria</taxon>
        <taxon>Candidatus Schekmaniibacteriota</taxon>
    </lineage>
</organism>
<comment type="caution">
    <text evidence="1">The sequence shown here is derived from an EMBL/GenBank/DDBJ whole genome shotgun (WGS) entry which is preliminary data.</text>
</comment>
<dbReference type="InterPro" id="IPR001451">
    <property type="entry name" value="Hexapep"/>
</dbReference>
<dbReference type="EMBL" id="MGDB01000031">
    <property type="protein sequence ID" value="OGL42700.1"/>
    <property type="molecule type" value="Genomic_DNA"/>
</dbReference>
<dbReference type="PANTHER" id="PTHR23416">
    <property type="entry name" value="SIALIC ACID SYNTHASE-RELATED"/>
    <property type="match status" value="1"/>
</dbReference>
<dbReference type="Pfam" id="PF14602">
    <property type="entry name" value="Hexapep_2"/>
    <property type="match status" value="1"/>
</dbReference>
<dbReference type="Proteomes" id="UP000178526">
    <property type="component" value="Unassembled WGS sequence"/>
</dbReference>
<dbReference type="AlphaFoldDB" id="A0A1F7RMZ6"/>
<dbReference type="Gene3D" id="2.160.10.10">
    <property type="entry name" value="Hexapeptide repeat proteins"/>
    <property type="match status" value="1"/>
</dbReference>
<proteinExistence type="predicted"/>
<evidence type="ECO:0008006" key="3">
    <source>
        <dbReference type="Google" id="ProtNLM"/>
    </source>
</evidence>
<dbReference type="PANTHER" id="PTHR23416:SF78">
    <property type="entry name" value="LIPOPOLYSACCHARIDE BIOSYNTHESIS O-ACETYL TRANSFERASE WBBJ-RELATED"/>
    <property type="match status" value="1"/>
</dbReference>
<gene>
    <name evidence="1" type="ORF">A2042_01680</name>
</gene>